<evidence type="ECO:0000256" key="4">
    <source>
        <dbReference type="ARBA" id="ARBA00022741"/>
    </source>
</evidence>
<dbReference type="PANTHER" id="PTHR30075:SF2">
    <property type="entry name" value="GLYCINE--TRNA LIGASE, CHLOROPLASTIC_MITOCHONDRIAL 2"/>
    <property type="match status" value="1"/>
</dbReference>
<reference evidence="9" key="1">
    <citation type="journal article" date="2017" name="J. Clin. Microbiol.">
        <title>Finegoldia magna Isolated from Orthopedic Joint Implant-Associated Infections.</title>
        <authorList>
            <person name="Soderquist B."/>
            <person name="Bjorklund S."/>
            <person name="Hellmark B."/>
            <person name="Jensen A."/>
            <person name="Bruggemann H."/>
        </authorList>
    </citation>
    <scope>NUCLEOTIDE SEQUENCE</scope>
    <source>
        <strain evidence="9">08T492</strain>
    </source>
</reference>
<dbReference type="RefSeq" id="WP_060790584.1">
    <property type="nucleotide sequence ID" value="NZ_CAMYDD010000001.1"/>
</dbReference>
<keyword evidence="7" id="KW-0030">Aminoacyl-tRNA synthetase</keyword>
<dbReference type="EMBL" id="CP054000">
    <property type="protein sequence ID" value="QKH79964.1"/>
    <property type="molecule type" value="Genomic_DNA"/>
</dbReference>
<dbReference type="GO" id="GO:0005829">
    <property type="term" value="C:cytosol"/>
    <property type="evidence" value="ECO:0007669"/>
    <property type="project" value="TreeGrafter"/>
</dbReference>
<dbReference type="GO" id="GO:0005524">
    <property type="term" value="F:ATP binding"/>
    <property type="evidence" value="ECO:0007669"/>
    <property type="project" value="UniProtKB-KW"/>
</dbReference>
<dbReference type="Proteomes" id="UP000502899">
    <property type="component" value="Chromosome"/>
</dbReference>
<evidence type="ECO:0000256" key="6">
    <source>
        <dbReference type="ARBA" id="ARBA00022917"/>
    </source>
</evidence>
<comment type="catalytic activity">
    <reaction evidence="8">
        <text>tRNA(Gly) + glycine + ATP = glycyl-tRNA(Gly) + AMP + diphosphate</text>
        <dbReference type="Rhea" id="RHEA:16013"/>
        <dbReference type="Rhea" id="RHEA-COMP:9664"/>
        <dbReference type="Rhea" id="RHEA-COMP:9683"/>
        <dbReference type="ChEBI" id="CHEBI:30616"/>
        <dbReference type="ChEBI" id="CHEBI:33019"/>
        <dbReference type="ChEBI" id="CHEBI:57305"/>
        <dbReference type="ChEBI" id="CHEBI:78442"/>
        <dbReference type="ChEBI" id="CHEBI:78522"/>
        <dbReference type="ChEBI" id="CHEBI:456215"/>
        <dbReference type="EC" id="6.1.1.14"/>
    </reaction>
</comment>
<dbReference type="Proteomes" id="UP000215361">
    <property type="component" value="Unassembled WGS sequence"/>
</dbReference>
<dbReference type="InterPro" id="IPR015944">
    <property type="entry name" value="Gly-tRNA-synth_bsu"/>
</dbReference>
<dbReference type="GO" id="GO:0006426">
    <property type="term" value="P:glycyl-tRNA aminoacylation"/>
    <property type="evidence" value="ECO:0007669"/>
    <property type="project" value="InterPro"/>
</dbReference>
<evidence type="ECO:0000313" key="9">
    <source>
        <dbReference type="EMBL" id="OXZ38485.1"/>
    </source>
</evidence>
<gene>
    <name evidence="9" type="ORF">B9N56_03575</name>
    <name evidence="10" type="ORF">FOC70_06255</name>
</gene>
<dbReference type="EC" id="6.1.1.14" evidence="2"/>
<evidence type="ECO:0000256" key="8">
    <source>
        <dbReference type="ARBA" id="ARBA00047937"/>
    </source>
</evidence>
<evidence type="ECO:0000256" key="1">
    <source>
        <dbReference type="ARBA" id="ARBA00008226"/>
    </source>
</evidence>
<dbReference type="InterPro" id="IPR006194">
    <property type="entry name" value="Gly-tRNA-synth_heterodimer"/>
</dbReference>
<evidence type="ECO:0000256" key="5">
    <source>
        <dbReference type="ARBA" id="ARBA00022840"/>
    </source>
</evidence>
<dbReference type="AlphaFoldDB" id="A0A133MXW2"/>
<dbReference type="Pfam" id="PF02092">
    <property type="entry name" value="tRNA_synt_2f"/>
    <property type="match status" value="1"/>
</dbReference>
<accession>A0A133MXW2</accession>
<evidence type="ECO:0000313" key="11">
    <source>
        <dbReference type="Proteomes" id="UP000215361"/>
    </source>
</evidence>
<dbReference type="SUPFAM" id="SSF109604">
    <property type="entry name" value="HD-domain/PDEase-like"/>
    <property type="match status" value="1"/>
</dbReference>
<reference evidence="10 12" key="3">
    <citation type="submission" date="2020-05" db="EMBL/GenBank/DDBJ databases">
        <title>FDA dAtabase for Regulatory Grade micrObial Sequences (FDA-ARGOS): Supporting development and validation of Infectious Disease Dx tests.</title>
        <authorList>
            <person name="Pederson C."/>
            <person name="Tallon L."/>
            <person name="Sadzewicz L."/>
            <person name="Zhao X."/>
            <person name="Vavikolanu K."/>
            <person name="Mehta A."/>
            <person name="Aluvathingal J."/>
            <person name="Nadendla S."/>
            <person name="Myers T."/>
            <person name="Yan Y."/>
            <person name="Sichtig H."/>
        </authorList>
    </citation>
    <scope>NUCLEOTIDE SEQUENCE [LARGE SCALE GENOMIC DNA]</scope>
    <source>
        <strain evidence="10 12">FDAARGOS_764</strain>
    </source>
</reference>
<dbReference type="GO" id="GO:0004820">
    <property type="term" value="F:glycine-tRNA ligase activity"/>
    <property type="evidence" value="ECO:0007669"/>
    <property type="project" value="UniProtKB-EC"/>
</dbReference>
<sequence>MHNLLIDIVTKNIPNDFIGFINRSLYEKIRKEFKKLQLLYSNIDLDTIKDHFFIYVTSIENTKYTLEDYETIIINAIDSINFKYKYNHESLSFKESILQIKIFNEEQHKTINFNDVDENKNNELVNSSTFNDFSSALLKNEIILKKDQRLESFEKSANKLARANGCSIINNKSIMNEYANKFDYPVSVEGSFDEKYLCIDKSILYTVLMENFKVLPMEFENGNSSNFFVYAKNKNSEDSRVLCAEINNKLEEINNLITKKSDKKLEDFVEDLKNVTYINNYGNFYDKTQRLIKISPELCKMLSVSEETVNSVNRISFLCKADKATEIVKKCPYLHGLIGRLYAKSDGEEKIVYDGVYEHIKPRFISESIPNSTAARIVAISDKMEYVMSYIISSSDENFKYNYKLRKTITSVISIILKSELDFNLSDFITKILYVFLQDKGIVDYEYFEKSIKEIILDVYRDECIKSGYDFDEIDVINYANLNIFKLNRLLTNLHEINSKYNGKLMLQIQKMLEVNCNECKYTPMELDSNNLCDMFERLSKCSEEDLAFYKLIFKGVFNKLN</sequence>
<organism evidence="9 11">
    <name type="scientific">Finegoldia magna</name>
    <name type="common">Peptostreptococcus magnus</name>
    <dbReference type="NCBI Taxonomy" id="1260"/>
    <lineage>
        <taxon>Bacteria</taxon>
        <taxon>Bacillati</taxon>
        <taxon>Bacillota</taxon>
        <taxon>Tissierellia</taxon>
        <taxon>Tissierellales</taxon>
        <taxon>Peptoniphilaceae</taxon>
        <taxon>Finegoldia</taxon>
    </lineage>
</organism>
<evidence type="ECO:0000256" key="2">
    <source>
        <dbReference type="ARBA" id="ARBA00012829"/>
    </source>
</evidence>
<evidence type="ECO:0000256" key="3">
    <source>
        <dbReference type="ARBA" id="ARBA00022598"/>
    </source>
</evidence>
<comment type="similarity">
    <text evidence="1">Belongs to the class-II aminoacyl-tRNA synthetase family.</text>
</comment>
<reference evidence="11" key="2">
    <citation type="submission" date="2017-04" db="EMBL/GenBank/DDBJ databases">
        <title>Finegoldia magna isolated from orthopedic joint implant-associated infections.</title>
        <authorList>
            <person name="Bjorklund S."/>
            <person name="Bruggemann H."/>
            <person name="Jensen A."/>
            <person name="Hellmark B."/>
            <person name="Soderquist B."/>
        </authorList>
    </citation>
    <scope>NUCLEOTIDE SEQUENCE [LARGE SCALE GENOMIC DNA]</scope>
    <source>
        <strain evidence="11">08T492</strain>
    </source>
</reference>
<evidence type="ECO:0000256" key="7">
    <source>
        <dbReference type="ARBA" id="ARBA00023146"/>
    </source>
</evidence>
<proteinExistence type="inferred from homology"/>
<protein>
    <recommendedName>
        <fullName evidence="2">glycine--tRNA ligase</fullName>
        <ecNumber evidence="2">6.1.1.14</ecNumber>
    </recommendedName>
</protein>
<dbReference type="PROSITE" id="PS50861">
    <property type="entry name" value="AA_TRNA_LIGASE_II_GLYAB"/>
    <property type="match status" value="1"/>
</dbReference>
<evidence type="ECO:0000313" key="12">
    <source>
        <dbReference type="Proteomes" id="UP000502899"/>
    </source>
</evidence>
<name>A0A133MXW2_FINMA</name>
<keyword evidence="6" id="KW-0648">Protein biosynthesis</keyword>
<dbReference type="PANTHER" id="PTHR30075">
    <property type="entry name" value="GLYCYL-TRNA SYNTHETASE"/>
    <property type="match status" value="1"/>
</dbReference>
<dbReference type="EMBL" id="NDYI01000010">
    <property type="protein sequence ID" value="OXZ38485.1"/>
    <property type="molecule type" value="Genomic_DNA"/>
</dbReference>
<keyword evidence="4" id="KW-0547">Nucleotide-binding</keyword>
<keyword evidence="3 10" id="KW-0436">Ligase</keyword>
<evidence type="ECO:0000313" key="10">
    <source>
        <dbReference type="EMBL" id="QKH79964.1"/>
    </source>
</evidence>
<keyword evidence="5" id="KW-0067">ATP-binding</keyword>